<proteinExistence type="predicted"/>
<dbReference type="InParanoid" id="G8ZTM7"/>
<feature type="region of interest" description="Disordered" evidence="1">
    <location>
        <begin position="57"/>
        <end position="115"/>
    </location>
</feature>
<dbReference type="HOGENOM" id="CLU_1462276_0_0_1"/>
<dbReference type="Proteomes" id="UP000005627">
    <property type="component" value="Chromosome 4"/>
</dbReference>
<dbReference type="GeneID" id="11502405"/>
<dbReference type="eggNOG" id="ENOG502SD03">
    <property type="taxonomic scope" value="Eukaryota"/>
</dbReference>
<evidence type="ECO:0000256" key="1">
    <source>
        <dbReference type="SAM" id="MobiDB-lite"/>
    </source>
</evidence>
<evidence type="ECO:0000313" key="2">
    <source>
        <dbReference type="EMBL" id="CCE91971.1"/>
    </source>
</evidence>
<dbReference type="OrthoDB" id="4068553at2759"/>
<organism evidence="2 3">
    <name type="scientific">Torulaspora delbrueckii</name>
    <name type="common">Yeast</name>
    <name type="synonym">Candida colliculosa</name>
    <dbReference type="NCBI Taxonomy" id="4950"/>
    <lineage>
        <taxon>Eukaryota</taxon>
        <taxon>Fungi</taxon>
        <taxon>Dikarya</taxon>
        <taxon>Ascomycota</taxon>
        <taxon>Saccharomycotina</taxon>
        <taxon>Saccharomycetes</taxon>
        <taxon>Saccharomycetales</taxon>
        <taxon>Saccharomycetaceae</taxon>
        <taxon>Torulaspora</taxon>
    </lineage>
</organism>
<dbReference type="RefSeq" id="XP_003681182.1">
    <property type="nucleotide sequence ID" value="XM_003681134.1"/>
</dbReference>
<dbReference type="AlphaFoldDB" id="G8ZTM7"/>
<gene>
    <name evidence="2" type="primary">TDEL0D03870</name>
    <name evidence="2" type="ORF">TDEL_0D03870</name>
</gene>
<dbReference type="KEGG" id="tdl:TDEL_0D03870"/>
<keyword evidence="3" id="KW-1185">Reference proteome</keyword>
<dbReference type="EMBL" id="HE616745">
    <property type="protein sequence ID" value="CCE91971.1"/>
    <property type="molecule type" value="Genomic_DNA"/>
</dbReference>
<accession>G8ZTM7</accession>
<name>G8ZTM7_TORDE</name>
<evidence type="ECO:0000313" key="3">
    <source>
        <dbReference type="Proteomes" id="UP000005627"/>
    </source>
</evidence>
<protein>
    <submittedName>
        <fullName evidence="2">Uncharacterized protein</fullName>
    </submittedName>
</protein>
<reference evidence="2 3" key="1">
    <citation type="journal article" date="2011" name="Proc. Natl. Acad. Sci. U.S.A.">
        <title>Evolutionary erosion of yeast sex chromosomes by mating-type switching accidents.</title>
        <authorList>
            <person name="Gordon J.L."/>
            <person name="Armisen D."/>
            <person name="Proux-Wera E."/>
            <person name="Oheigeartaigh S.S."/>
            <person name="Byrne K.P."/>
            <person name="Wolfe K.H."/>
        </authorList>
    </citation>
    <scope>NUCLEOTIDE SEQUENCE [LARGE SCALE GENOMIC DNA]</scope>
    <source>
        <strain evidence="3">ATCC 10662 / CBS 1146 / NBRC 0425 / NCYC 2629 / NRRL Y-866</strain>
    </source>
</reference>
<sequence>MRRSLTTYVTDEEERRPLVRRAATASAICAVGVVEVGLGMIKLEEVGEVSQFSQLEYQTEAHPETRPNPQRESSPEVEVVPDTSVEEIHDHQSGGEESIWVPETPETSLDEVSLPEGVHKSLKDLIYKTNKNLYDVDSNKVKYKAGLSRKGLAVPSLHRRKGHDSSPA</sequence>